<proteinExistence type="predicted"/>
<feature type="domain" description="HTH lacI-type" evidence="4">
    <location>
        <begin position="9"/>
        <end position="64"/>
    </location>
</feature>
<gene>
    <name evidence="5" type="ORF">CATYP_08930</name>
</gene>
<evidence type="ECO:0000256" key="2">
    <source>
        <dbReference type="ARBA" id="ARBA00023125"/>
    </source>
</evidence>
<dbReference type="CDD" id="cd06279">
    <property type="entry name" value="PBP1_LacI-like"/>
    <property type="match status" value="1"/>
</dbReference>
<reference evidence="5 6" key="1">
    <citation type="submission" date="2014-07" db="EMBL/GenBank/DDBJ databases">
        <title>Complete genome sequence of Corynebacterium atypicum DSM 44849: identifiction of the mycolic acid biosynthesis genes.</title>
        <authorList>
            <person name="Tippelt A."/>
            <person name="Mollmann S."/>
            <person name="Albersmeier A."/>
            <person name="Jaenicke S."/>
            <person name="Ruckert C."/>
            <person name="Tauch A."/>
        </authorList>
    </citation>
    <scope>NUCLEOTIDE SEQUENCE [LARGE SCALE GENOMIC DNA]</scope>
    <source>
        <strain evidence="5 6">R2070</strain>
    </source>
</reference>
<sequence>MPRRNKSRPTLATVAAELGVSRTTVSNAYNHPEQLSPVLRRKILAKARALGYPGPNPAARSLRTRRTGAIGVVLTEHLTYAFEDDASVDFLAGVAEATSGTQTSLTLIPVGPDATSPTAPVAAAVVDGFIVYSVAHNDPYLKAALARGLPVVICGQPRAVPGADFVGLDEREAIKPAARALLARGHRSIGVLAIRLLSRPTTGPVDAAALKAAALHIQRDRILGILDECQDAGIDPSTVPVVTTHINDPANARRAAEQLLTQHPEITAVACTTDSMALGVLDYASARGIRIPEDLSVTGFDGVGRALAEGLTTIIQPNVRKGQVAAALLDAAVSAQLAGTPREKSRVILPTEFHPGRTVAAAR</sequence>
<dbReference type="PANTHER" id="PTHR30146">
    <property type="entry name" value="LACI-RELATED TRANSCRIPTIONAL REPRESSOR"/>
    <property type="match status" value="1"/>
</dbReference>
<organism evidence="5 6">
    <name type="scientific">Corynebacterium atypicum</name>
    <dbReference type="NCBI Taxonomy" id="191610"/>
    <lineage>
        <taxon>Bacteria</taxon>
        <taxon>Bacillati</taxon>
        <taxon>Actinomycetota</taxon>
        <taxon>Actinomycetes</taxon>
        <taxon>Mycobacteriales</taxon>
        <taxon>Corynebacteriaceae</taxon>
        <taxon>Corynebacterium</taxon>
    </lineage>
</organism>
<dbReference type="InterPro" id="IPR028082">
    <property type="entry name" value="Peripla_BP_I"/>
</dbReference>
<dbReference type="Gene3D" id="3.40.50.2300">
    <property type="match status" value="2"/>
</dbReference>
<protein>
    <submittedName>
        <fullName evidence="5">LacI family transcriptional regulator</fullName>
    </submittedName>
</protein>
<dbReference type="Gene3D" id="1.10.260.40">
    <property type="entry name" value="lambda repressor-like DNA-binding domains"/>
    <property type="match status" value="1"/>
</dbReference>
<dbReference type="SMART" id="SM00354">
    <property type="entry name" value="HTH_LACI"/>
    <property type="match status" value="1"/>
</dbReference>
<dbReference type="PROSITE" id="PS50932">
    <property type="entry name" value="HTH_LACI_2"/>
    <property type="match status" value="1"/>
</dbReference>
<keyword evidence="1" id="KW-0805">Transcription regulation</keyword>
<dbReference type="EMBL" id="CP008944">
    <property type="protein sequence ID" value="AIG64664.1"/>
    <property type="molecule type" value="Genomic_DNA"/>
</dbReference>
<dbReference type="InterPro" id="IPR000843">
    <property type="entry name" value="HTH_LacI"/>
</dbReference>
<name>A0ABM5QPB2_9CORY</name>
<evidence type="ECO:0000313" key="5">
    <source>
        <dbReference type="EMBL" id="AIG64664.1"/>
    </source>
</evidence>
<evidence type="ECO:0000256" key="1">
    <source>
        <dbReference type="ARBA" id="ARBA00023015"/>
    </source>
</evidence>
<accession>A0ABM5QPB2</accession>
<dbReference type="RefSeq" id="WP_038606663.1">
    <property type="nucleotide sequence ID" value="NZ_CP008944.1"/>
</dbReference>
<dbReference type="PANTHER" id="PTHR30146:SF138">
    <property type="entry name" value="TRANSCRIPTIONAL REGULATORY PROTEIN"/>
    <property type="match status" value="1"/>
</dbReference>
<keyword evidence="6" id="KW-1185">Reference proteome</keyword>
<dbReference type="SUPFAM" id="SSF53822">
    <property type="entry name" value="Periplasmic binding protein-like I"/>
    <property type="match status" value="1"/>
</dbReference>
<dbReference type="SUPFAM" id="SSF47413">
    <property type="entry name" value="lambda repressor-like DNA-binding domains"/>
    <property type="match status" value="1"/>
</dbReference>
<dbReference type="CDD" id="cd01392">
    <property type="entry name" value="HTH_LacI"/>
    <property type="match status" value="1"/>
</dbReference>
<keyword evidence="3" id="KW-0804">Transcription</keyword>
<dbReference type="Proteomes" id="UP000028504">
    <property type="component" value="Chromosome"/>
</dbReference>
<keyword evidence="2" id="KW-0238">DNA-binding</keyword>
<evidence type="ECO:0000313" key="6">
    <source>
        <dbReference type="Proteomes" id="UP000028504"/>
    </source>
</evidence>
<evidence type="ECO:0000259" key="4">
    <source>
        <dbReference type="PROSITE" id="PS50932"/>
    </source>
</evidence>
<dbReference type="Pfam" id="PF13377">
    <property type="entry name" value="Peripla_BP_3"/>
    <property type="match status" value="1"/>
</dbReference>
<dbReference type="InterPro" id="IPR046335">
    <property type="entry name" value="LacI/GalR-like_sensor"/>
</dbReference>
<evidence type="ECO:0000256" key="3">
    <source>
        <dbReference type="ARBA" id="ARBA00023163"/>
    </source>
</evidence>
<dbReference type="InterPro" id="IPR010982">
    <property type="entry name" value="Lambda_DNA-bd_dom_sf"/>
</dbReference>